<evidence type="ECO:0000313" key="3">
    <source>
        <dbReference type="EMBL" id="PXX61547.1"/>
    </source>
</evidence>
<dbReference type="EMBL" id="QJKF01000008">
    <property type="protein sequence ID" value="PXX61547.1"/>
    <property type="molecule type" value="Genomic_DNA"/>
</dbReference>
<dbReference type="Pfam" id="PF04075">
    <property type="entry name" value="F420H2_quin_red"/>
    <property type="match status" value="1"/>
</dbReference>
<dbReference type="InterPro" id="IPR012349">
    <property type="entry name" value="Split_barrel_FMN-bd"/>
</dbReference>
<dbReference type="GO" id="GO:0005886">
    <property type="term" value="C:plasma membrane"/>
    <property type="evidence" value="ECO:0007669"/>
    <property type="project" value="TreeGrafter"/>
</dbReference>
<dbReference type="InterPro" id="IPR004378">
    <property type="entry name" value="F420H2_quin_Rdtase"/>
</dbReference>
<reference evidence="3 4" key="1">
    <citation type="submission" date="2018-05" db="EMBL/GenBank/DDBJ databases">
        <title>Genomic Encyclopedia of Type Strains, Phase IV (KMG-IV): sequencing the most valuable type-strain genomes for metagenomic binning, comparative biology and taxonomic classification.</title>
        <authorList>
            <person name="Goeker M."/>
        </authorList>
    </citation>
    <scope>NUCLEOTIDE SEQUENCE [LARGE SCALE GENOMIC DNA]</scope>
    <source>
        <strain evidence="3 4">DSM 44704</strain>
    </source>
</reference>
<dbReference type="RefSeq" id="WP_040732470.1">
    <property type="nucleotide sequence ID" value="NZ_QJKF01000008.1"/>
</dbReference>
<dbReference type="OrthoDB" id="8225825at2"/>
<dbReference type="Gene3D" id="2.30.110.10">
    <property type="entry name" value="Electron Transport, Fmn-binding Protein, Chain A"/>
    <property type="match status" value="1"/>
</dbReference>
<protein>
    <submittedName>
        <fullName evidence="3">Deazaflavin-dependent oxidoreductase (Nitroreductase family)</fullName>
    </submittedName>
</protein>
<accession>A0A318JZW7</accession>
<dbReference type="PANTHER" id="PTHR39428">
    <property type="entry name" value="F420H(2)-DEPENDENT QUINONE REDUCTASE RV1261C"/>
    <property type="match status" value="1"/>
</dbReference>
<proteinExistence type="inferred from homology"/>
<dbReference type="SUPFAM" id="SSF50475">
    <property type="entry name" value="FMN-binding split barrel"/>
    <property type="match status" value="1"/>
</dbReference>
<dbReference type="NCBIfam" id="TIGR00026">
    <property type="entry name" value="hi_GC_TIGR00026"/>
    <property type="match status" value="1"/>
</dbReference>
<name>A0A318JZW7_9NOCA</name>
<comment type="similarity">
    <text evidence="1">Belongs to the F420H(2)-dependent quinone reductase family.</text>
</comment>
<dbReference type="Proteomes" id="UP000247569">
    <property type="component" value="Unassembled WGS sequence"/>
</dbReference>
<evidence type="ECO:0000256" key="1">
    <source>
        <dbReference type="ARBA" id="ARBA00008710"/>
    </source>
</evidence>
<sequence>MSDWNTKIIEEFRANEGKVGGPFEGKDLLLLTTTGAKSGLPRTSPVAYLRDQGRLVIIASKAGAPTSPDWYHNLRANPDVTIEIGTETHQATATPIPTGPERDRLYAAMVEIMPGFAEYEQKTTRTIPVVTLNITA</sequence>
<dbReference type="PANTHER" id="PTHR39428:SF1">
    <property type="entry name" value="F420H(2)-DEPENDENT QUINONE REDUCTASE RV1261C"/>
    <property type="match status" value="1"/>
</dbReference>
<dbReference type="AlphaFoldDB" id="A0A318JZW7"/>
<keyword evidence="4" id="KW-1185">Reference proteome</keyword>
<evidence type="ECO:0000256" key="2">
    <source>
        <dbReference type="ARBA" id="ARBA00049106"/>
    </source>
</evidence>
<dbReference type="GO" id="GO:0016491">
    <property type="term" value="F:oxidoreductase activity"/>
    <property type="evidence" value="ECO:0007669"/>
    <property type="project" value="InterPro"/>
</dbReference>
<evidence type="ECO:0000313" key="4">
    <source>
        <dbReference type="Proteomes" id="UP000247569"/>
    </source>
</evidence>
<dbReference type="GO" id="GO:0070967">
    <property type="term" value="F:coenzyme F420 binding"/>
    <property type="evidence" value="ECO:0007669"/>
    <property type="project" value="TreeGrafter"/>
</dbReference>
<gene>
    <name evidence="3" type="ORF">DFR70_108105</name>
</gene>
<comment type="caution">
    <text evidence="3">The sequence shown here is derived from an EMBL/GenBank/DDBJ whole genome shotgun (WGS) entry which is preliminary data.</text>
</comment>
<comment type="catalytic activity">
    <reaction evidence="2">
        <text>oxidized coenzyme F420-(gamma-L-Glu)(n) + a quinol + H(+) = reduced coenzyme F420-(gamma-L-Glu)(n) + a quinone</text>
        <dbReference type="Rhea" id="RHEA:39663"/>
        <dbReference type="Rhea" id="RHEA-COMP:12939"/>
        <dbReference type="Rhea" id="RHEA-COMP:14378"/>
        <dbReference type="ChEBI" id="CHEBI:15378"/>
        <dbReference type="ChEBI" id="CHEBI:24646"/>
        <dbReference type="ChEBI" id="CHEBI:132124"/>
        <dbReference type="ChEBI" id="CHEBI:133980"/>
        <dbReference type="ChEBI" id="CHEBI:139511"/>
    </reaction>
</comment>
<organism evidence="3 4">
    <name type="scientific">Nocardia tenerifensis</name>
    <dbReference type="NCBI Taxonomy" id="228006"/>
    <lineage>
        <taxon>Bacteria</taxon>
        <taxon>Bacillati</taxon>
        <taxon>Actinomycetota</taxon>
        <taxon>Actinomycetes</taxon>
        <taxon>Mycobacteriales</taxon>
        <taxon>Nocardiaceae</taxon>
        <taxon>Nocardia</taxon>
    </lineage>
</organism>